<evidence type="ECO:0000256" key="2">
    <source>
        <dbReference type="ARBA" id="ARBA00009773"/>
    </source>
</evidence>
<evidence type="ECO:0000256" key="4">
    <source>
        <dbReference type="ARBA" id="ARBA00022989"/>
    </source>
</evidence>
<evidence type="ECO:0000256" key="1">
    <source>
        <dbReference type="ARBA" id="ARBA00004141"/>
    </source>
</evidence>
<comment type="subcellular location">
    <subcellularLocation>
        <location evidence="1">Membrane</location>
        <topology evidence="1">Multi-pass membrane protein</topology>
    </subcellularLocation>
</comment>
<evidence type="ECO:0000256" key="6">
    <source>
        <dbReference type="SAM" id="Phobius"/>
    </source>
</evidence>
<feature type="transmembrane region" description="Helical" evidence="6">
    <location>
        <begin position="12"/>
        <end position="42"/>
    </location>
</feature>
<dbReference type="EMBL" id="QFNK01000165">
    <property type="protein sequence ID" value="PZO84832.1"/>
    <property type="molecule type" value="Genomic_DNA"/>
</dbReference>
<evidence type="ECO:0008006" key="9">
    <source>
        <dbReference type="Google" id="ProtNLM"/>
    </source>
</evidence>
<keyword evidence="3 6" id="KW-0812">Transmembrane</keyword>
<dbReference type="Proteomes" id="UP000249557">
    <property type="component" value="Unassembled WGS sequence"/>
</dbReference>
<proteinExistence type="inferred from homology"/>
<reference evidence="7 8" key="1">
    <citation type="submission" date="2017-08" db="EMBL/GenBank/DDBJ databases">
        <title>Infants hospitalized years apart are colonized by the same room-sourced microbial strains.</title>
        <authorList>
            <person name="Brooks B."/>
            <person name="Olm M.R."/>
            <person name="Firek B.A."/>
            <person name="Baker R."/>
            <person name="Thomas B.C."/>
            <person name="Morowitz M.J."/>
            <person name="Banfield J.F."/>
        </authorList>
    </citation>
    <scope>NUCLEOTIDE SEQUENCE [LARGE SCALE GENOMIC DNA]</scope>
    <source>
        <strain evidence="7">S2_018_000_R2_104</strain>
    </source>
</reference>
<keyword evidence="5 6" id="KW-0472">Membrane</keyword>
<gene>
    <name evidence="7" type="ORF">DI626_07975</name>
</gene>
<comment type="similarity">
    <text evidence="2">Belongs to the autoinducer-2 exporter (AI-2E) (TC 2.A.86) family.</text>
</comment>
<dbReference type="InterPro" id="IPR002549">
    <property type="entry name" value="AI-2E-like"/>
</dbReference>
<evidence type="ECO:0000256" key="5">
    <source>
        <dbReference type="ARBA" id="ARBA00023136"/>
    </source>
</evidence>
<dbReference type="Pfam" id="PF01594">
    <property type="entry name" value="AI-2E_transport"/>
    <property type="match status" value="1"/>
</dbReference>
<protein>
    <recommendedName>
        <fullName evidence="9">AI-2E family transporter</fullName>
    </recommendedName>
</protein>
<keyword evidence="4 6" id="KW-1133">Transmembrane helix</keyword>
<comment type="caution">
    <text evidence="7">The sequence shown here is derived from an EMBL/GenBank/DDBJ whole genome shotgun (WGS) entry which is preliminary data.</text>
</comment>
<name>A0A2W4ZVJ3_9BACT</name>
<dbReference type="AlphaFoldDB" id="A0A2W4ZVJ3"/>
<feature type="non-terminal residue" evidence="7">
    <location>
        <position position="183"/>
    </location>
</feature>
<accession>A0A2W4ZVJ3</accession>
<evidence type="ECO:0000256" key="3">
    <source>
        <dbReference type="ARBA" id="ARBA00022692"/>
    </source>
</evidence>
<dbReference type="GO" id="GO:0016020">
    <property type="term" value="C:membrane"/>
    <property type="evidence" value="ECO:0007669"/>
    <property type="project" value="UniProtKB-SubCell"/>
</dbReference>
<feature type="transmembrane region" description="Helical" evidence="6">
    <location>
        <begin position="151"/>
        <end position="170"/>
    </location>
</feature>
<feature type="transmembrane region" description="Helical" evidence="6">
    <location>
        <begin position="54"/>
        <end position="79"/>
    </location>
</feature>
<evidence type="ECO:0000313" key="8">
    <source>
        <dbReference type="Proteomes" id="UP000249557"/>
    </source>
</evidence>
<evidence type="ECO:0000313" key="7">
    <source>
        <dbReference type="EMBL" id="PZO84832.1"/>
    </source>
</evidence>
<sequence length="183" mass="20463">MLTPVAKAGFWAAFLALFIAFIWVFDSVLMPFILGIIIAYLLDPVMRRFGKKHVPRWAAALLILFLFFLTIALLFVALAPMAFRQAEMLIEQMPTYIQSLMDYASPYLGWLQNQMGADYVEQITSYLKDSAGKIVTATGGIAAGIATGGKVVISFMTTLVLTPLVAFFMMKEWPHIVRWVEGL</sequence>
<organism evidence="7 8">
    <name type="scientific">Micavibrio aeruginosavorus</name>
    <dbReference type="NCBI Taxonomy" id="349221"/>
    <lineage>
        <taxon>Bacteria</taxon>
        <taxon>Pseudomonadati</taxon>
        <taxon>Bdellovibrionota</taxon>
        <taxon>Bdellovibrionia</taxon>
        <taxon>Bdellovibrionales</taxon>
        <taxon>Pseudobdellovibrionaceae</taxon>
        <taxon>Micavibrio</taxon>
    </lineage>
</organism>